<dbReference type="EMBL" id="CP012672">
    <property type="protein sequence ID" value="AUX29988.1"/>
    <property type="molecule type" value="Genomic_DNA"/>
</dbReference>
<dbReference type="InterPro" id="IPR000801">
    <property type="entry name" value="Esterase-like"/>
</dbReference>
<dbReference type="RefSeq" id="WP_237245199.1">
    <property type="nucleotide sequence ID" value="NZ_CP012672.1"/>
</dbReference>
<dbReference type="AlphaFoldDB" id="A0A4P2QJS8"/>
<proteinExistence type="predicted"/>
<evidence type="ECO:0008006" key="4">
    <source>
        <dbReference type="Google" id="ProtNLM"/>
    </source>
</evidence>
<accession>A0A4P2QJS8</accession>
<dbReference type="InterPro" id="IPR027417">
    <property type="entry name" value="P-loop_NTPase"/>
</dbReference>
<reference evidence="2 3" key="1">
    <citation type="submission" date="2015-09" db="EMBL/GenBank/DDBJ databases">
        <title>Sorangium comparison.</title>
        <authorList>
            <person name="Zaburannyi N."/>
            <person name="Bunk B."/>
            <person name="Overmann J."/>
            <person name="Mueller R."/>
        </authorList>
    </citation>
    <scope>NUCLEOTIDE SEQUENCE [LARGE SCALE GENOMIC DNA]</scope>
    <source>
        <strain evidence="2 3">So ce836</strain>
    </source>
</reference>
<dbReference type="SUPFAM" id="SSF52540">
    <property type="entry name" value="P-loop containing nucleoside triphosphate hydrolases"/>
    <property type="match status" value="1"/>
</dbReference>
<protein>
    <recommendedName>
        <fullName evidence="4">Esterase</fullName>
    </recommendedName>
</protein>
<dbReference type="PANTHER" id="PTHR48098:SF6">
    <property type="entry name" value="FERRI-BACILLIBACTIN ESTERASE BESA"/>
    <property type="match status" value="1"/>
</dbReference>
<sequence>MAEHIIYLLGPYRIPGFQGERNVRVYLPSEGAHAAPSPVLFLFDGQNVFHDDPSYSGGWHLHEAVRDLSERGLVAPVLVGIDHGGSERLTELSPFPGDGSEGRLDDFLGWIASEIVPAVRERFPVRRDAAGTAIGGSSMGGLAALYAHFRRPDVLGAALCMSPSLWFAERKIFDVIASQAVPPGSRLYVDAGAQEDGGSVLRDAARLVEHLRERGYGESNLLFCPDEDGTHCEDAWRRRAPGALQFLFAEAAGEQPGGAGGRRDRSRRREPGAGAPTERREDQDRDGRSFSSWFRGVLVERPGLGNALLEALSPTSPGLRSVAFERISSEVRELMLTFRTGGADYKLSAGELSDGQRTLVVLYGFLLGAIEHAMLALLDEPETGLAPHEMQPCSLTEARREVRRLGV</sequence>
<dbReference type="InterPro" id="IPR050583">
    <property type="entry name" value="Mycobacterial_A85_antigen"/>
</dbReference>
<dbReference type="PANTHER" id="PTHR48098">
    <property type="entry name" value="ENTEROCHELIN ESTERASE-RELATED"/>
    <property type="match status" value="1"/>
</dbReference>
<gene>
    <name evidence="2" type="ORF">SOCE836_020830</name>
</gene>
<dbReference type="SUPFAM" id="SSF53474">
    <property type="entry name" value="alpha/beta-Hydrolases"/>
    <property type="match status" value="1"/>
</dbReference>
<feature type="region of interest" description="Disordered" evidence="1">
    <location>
        <begin position="254"/>
        <end position="287"/>
    </location>
</feature>
<evidence type="ECO:0000313" key="2">
    <source>
        <dbReference type="EMBL" id="AUX29988.1"/>
    </source>
</evidence>
<feature type="compositionally biased region" description="Basic and acidic residues" evidence="1">
    <location>
        <begin position="261"/>
        <end position="287"/>
    </location>
</feature>
<name>A0A4P2QJS8_SORCE</name>
<evidence type="ECO:0000313" key="3">
    <source>
        <dbReference type="Proteomes" id="UP000295497"/>
    </source>
</evidence>
<dbReference type="Pfam" id="PF00756">
    <property type="entry name" value="Esterase"/>
    <property type="match status" value="1"/>
</dbReference>
<dbReference type="InterPro" id="IPR029058">
    <property type="entry name" value="AB_hydrolase_fold"/>
</dbReference>
<organism evidence="2 3">
    <name type="scientific">Sorangium cellulosum</name>
    <name type="common">Polyangium cellulosum</name>
    <dbReference type="NCBI Taxonomy" id="56"/>
    <lineage>
        <taxon>Bacteria</taxon>
        <taxon>Pseudomonadati</taxon>
        <taxon>Myxococcota</taxon>
        <taxon>Polyangia</taxon>
        <taxon>Polyangiales</taxon>
        <taxon>Polyangiaceae</taxon>
        <taxon>Sorangium</taxon>
    </lineage>
</organism>
<evidence type="ECO:0000256" key="1">
    <source>
        <dbReference type="SAM" id="MobiDB-lite"/>
    </source>
</evidence>
<dbReference type="Proteomes" id="UP000295497">
    <property type="component" value="Chromosome"/>
</dbReference>
<dbReference type="Gene3D" id="3.40.50.1820">
    <property type="entry name" value="alpha/beta hydrolase"/>
    <property type="match status" value="1"/>
</dbReference>